<dbReference type="EMBL" id="JAELVQ010000012">
    <property type="protein sequence ID" value="MBJ6368530.1"/>
    <property type="molecule type" value="Genomic_DNA"/>
</dbReference>
<dbReference type="PANTHER" id="PTHR33164:SF101">
    <property type="entry name" value="TRANSCRIPTIONAL REPRESSOR MPRA"/>
    <property type="match status" value="1"/>
</dbReference>
<dbReference type="Proteomes" id="UP000610931">
    <property type="component" value="Unassembled WGS sequence"/>
</dbReference>
<dbReference type="InterPro" id="IPR036388">
    <property type="entry name" value="WH-like_DNA-bd_sf"/>
</dbReference>
<reference evidence="2" key="1">
    <citation type="submission" date="2020-12" db="EMBL/GenBank/DDBJ databases">
        <title>Snuella sp. nov., isolated from sediment in Incheon.</title>
        <authorList>
            <person name="Kim W."/>
        </authorList>
    </citation>
    <scope>NUCLEOTIDE SEQUENCE</scope>
    <source>
        <strain evidence="2">CAU 1569</strain>
    </source>
</reference>
<comment type="caution">
    <text evidence="2">The sequence shown here is derived from an EMBL/GenBank/DDBJ whole genome shotgun (WGS) entry which is preliminary data.</text>
</comment>
<dbReference type="GO" id="GO:0003700">
    <property type="term" value="F:DNA-binding transcription factor activity"/>
    <property type="evidence" value="ECO:0007669"/>
    <property type="project" value="InterPro"/>
</dbReference>
<keyword evidence="3" id="KW-1185">Reference proteome</keyword>
<dbReference type="Gene3D" id="1.10.10.10">
    <property type="entry name" value="Winged helix-like DNA-binding domain superfamily/Winged helix DNA-binding domain"/>
    <property type="match status" value="1"/>
</dbReference>
<dbReference type="GO" id="GO:0006950">
    <property type="term" value="P:response to stress"/>
    <property type="evidence" value="ECO:0007669"/>
    <property type="project" value="TreeGrafter"/>
</dbReference>
<dbReference type="Pfam" id="PF01047">
    <property type="entry name" value="MarR"/>
    <property type="match status" value="1"/>
</dbReference>
<evidence type="ECO:0000259" key="1">
    <source>
        <dbReference type="PROSITE" id="PS50995"/>
    </source>
</evidence>
<dbReference type="PRINTS" id="PR00598">
    <property type="entry name" value="HTHMARR"/>
</dbReference>
<gene>
    <name evidence="2" type="ORF">JF259_10570</name>
</gene>
<dbReference type="PANTHER" id="PTHR33164">
    <property type="entry name" value="TRANSCRIPTIONAL REGULATOR, MARR FAMILY"/>
    <property type="match status" value="1"/>
</dbReference>
<dbReference type="InterPro" id="IPR036390">
    <property type="entry name" value="WH_DNA-bd_sf"/>
</dbReference>
<dbReference type="SUPFAM" id="SSF46785">
    <property type="entry name" value="Winged helix' DNA-binding domain"/>
    <property type="match status" value="1"/>
</dbReference>
<dbReference type="SMART" id="SM00347">
    <property type="entry name" value="HTH_MARR"/>
    <property type="match status" value="1"/>
</dbReference>
<evidence type="ECO:0000313" key="2">
    <source>
        <dbReference type="EMBL" id="MBJ6368530.1"/>
    </source>
</evidence>
<dbReference type="RefSeq" id="WP_199115293.1">
    <property type="nucleotide sequence ID" value="NZ_JAELVQ010000012.1"/>
</dbReference>
<protein>
    <submittedName>
        <fullName evidence="2">MarR family transcriptional regulator</fullName>
    </submittedName>
</protein>
<dbReference type="PROSITE" id="PS50995">
    <property type="entry name" value="HTH_MARR_2"/>
    <property type="match status" value="1"/>
</dbReference>
<accession>A0A8J7IWR2</accession>
<organism evidence="2 3">
    <name type="scientific">Snuella sedimenti</name>
    <dbReference type="NCBI Taxonomy" id="2798802"/>
    <lineage>
        <taxon>Bacteria</taxon>
        <taxon>Pseudomonadati</taxon>
        <taxon>Bacteroidota</taxon>
        <taxon>Flavobacteriia</taxon>
        <taxon>Flavobacteriales</taxon>
        <taxon>Flavobacteriaceae</taxon>
        <taxon>Snuella</taxon>
    </lineage>
</organism>
<dbReference type="InterPro" id="IPR000835">
    <property type="entry name" value="HTH_MarR-typ"/>
</dbReference>
<evidence type="ECO:0000313" key="3">
    <source>
        <dbReference type="Proteomes" id="UP000610931"/>
    </source>
</evidence>
<proteinExistence type="predicted"/>
<dbReference type="AlphaFoldDB" id="A0A8J7IWR2"/>
<name>A0A8J7IWR2_9FLAO</name>
<dbReference type="InterPro" id="IPR039422">
    <property type="entry name" value="MarR/SlyA-like"/>
</dbReference>
<feature type="domain" description="HTH marR-type" evidence="1">
    <location>
        <begin position="1"/>
        <end position="145"/>
    </location>
</feature>
<sequence length="145" mass="16670">MGDLSKEINSTFPSSRVKAMLNIVYTANWINSHQNAFFKPFQISPQQFNILRILKGAGKPTKVQTIKERMIERSPNATRLMDKLCDKQLIKRSPCPGDRRVVFIEITEQGLKLLEEISKELKDDLLNNLSEEEALQLSNLLDKIR</sequence>